<keyword evidence="3" id="KW-1185">Reference proteome</keyword>
<gene>
    <name evidence="2" type="ORF">CRG98_046632</name>
</gene>
<dbReference type="Proteomes" id="UP000233551">
    <property type="component" value="Unassembled WGS sequence"/>
</dbReference>
<evidence type="ECO:0000256" key="1">
    <source>
        <dbReference type="SAM" id="MobiDB-lite"/>
    </source>
</evidence>
<sequence length="90" mass="10037">MLELYLSYYGHVRLLFGLRPIKFGRVRSFATVKSHSREGAGIYQPKSREAQRASHTRGQGRLSEPPAVGGASVSLPQSGEPRREPRIWGC</sequence>
<organism evidence="2 3">
    <name type="scientific">Punica granatum</name>
    <name type="common">Pomegranate</name>
    <dbReference type="NCBI Taxonomy" id="22663"/>
    <lineage>
        <taxon>Eukaryota</taxon>
        <taxon>Viridiplantae</taxon>
        <taxon>Streptophyta</taxon>
        <taxon>Embryophyta</taxon>
        <taxon>Tracheophyta</taxon>
        <taxon>Spermatophyta</taxon>
        <taxon>Magnoliopsida</taxon>
        <taxon>eudicotyledons</taxon>
        <taxon>Gunneridae</taxon>
        <taxon>Pentapetalae</taxon>
        <taxon>rosids</taxon>
        <taxon>malvids</taxon>
        <taxon>Myrtales</taxon>
        <taxon>Lythraceae</taxon>
        <taxon>Punica</taxon>
    </lineage>
</organism>
<proteinExistence type="predicted"/>
<accession>A0A2I0HMP9</accession>
<protein>
    <submittedName>
        <fullName evidence="2">Uncharacterized protein</fullName>
    </submittedName>
</protein>
<dbReference type="EMBL" id="PGOL01007131">
    <property type="protein sequence ID" value="PKI32958.1"/>
    <property type="molecule type" value="Genomic_DNA"/>
</dbReference>
<feature type="compositionally biased region" description="Basic and acidic residues" evidence="1">
    <location>
        <begin position="80"/>
        <end position="90"/>
    </location>
</feature>
<evidence type="ECO:0000313" key="2">
    <source>
        <dbReference type="EMBL" id="PKI32958.1"/>
    </source>
</evidence>
<comment type="caution">
    <text evidence="2">The sequence shown here is derived from an EMBL/GenBank/DDBJ whole genome shotgun (WGS) entry which is preliminary data.</text>
</comment>
<name>A0A2I0HMP9_PUNGR</name>
<reference evidence="2 3" key="1">
    <citation type="submission" date="2017-11" db="EMBL/GenBank/DDBJ databases">
        <title>De-novo sequencing of pomegranate (Punica granatum L.) genome.</title>
        <authorList>
            <person name="Akparov Z."/>
            <person name="Amiraslanov A."/>
            <person name="Hajiyeva S."/>
            <person name="Abbasov M."/>
            <person name="Kaur K."/>
            <person name="Hamwieh A."/>
            <person name="Solovyev V."/>
            <person name="Salamov A."/>
            <person name="Braich B."/>
            <person name="Kosarev P."/>
            <person name="Mahmoud A."/>
            <person name="Hajiyev E."/>
            <person name="Babayeva S."/>
            <person name="Izzatullayeva V."/>
            <person name="Mammadov A."/>
            <person name="Mammadov A."/>
            <person name="Sharifova S."/>
            <person name="Ojaghi J."/>
            <person name="Eynullazada K."/>
            <person name="Bayramov B."/>
            <person name="Abdulazimova A."/>
            <person name="Shahmuradov I."/>
        </authorList>
    </citation>
    <scope>NUCLEOTIDE SEQUENCE [LARGE SCALE GENOMIC DNA]</scope>
    <source>
        <strain evidence="3">cv. AG2017</strain>
        <tissue evidence="2">Leaf</tissue>
    </source>
</reference>
<feature type="region of interest" description="Disordered" evidence="1">
    <location>
        <begin position="36"/>
        <end position="90"/>
    </location>
</feature>
<evidence type="ECO:0000313" key="3">
    <source>
        <dbReference type="Proteomes" id="UP000233551"/>
    </source>
</evidence>
<dbReference type="AlphaFoldDB" id="A0A2I0HMP9"/>